<dbReference type="SUPFAM" id="SSF140125">
    <property type="entry name" value="Rabenosyn-5 Rab-binding domain-like"/>
    <property type="match status" value="1"/>
</dbReference>
<dbReference type="Pfam" id="PF01363">
    <property type="entry name" value="FYVE"/>
    <property type="match status" value="1"/>
</dbReference>
<dbReference type="InterPro" id="IPR021565">
    <property type="entry name" value="Rbsn_Rab-bd"/>
</dbReference>
<protein>
    <recommendedName>
        <fullName evidence="8">FYVE-type domain-containing protein</fullName>
    </recommendedName>
</protein>
<keyword evidence="10" id="KW-1185">Reference proteome</keyword>
<comment type="caution">
    <text evidence="9">The sequence shown here is derived from an EMBL/GenBank/DDBJ whole genome shotgun (WGS) entry which is preliminary data.</text>
</comment>
<dbReference type="SUPFAM" id="SSF57903">
    <property type="entry name" value="FYVE/PHD zinc finger"/>
    <property type="match status" value="2"/>
</dbReference>
<organism evidence="9 10">
    <name type="scientific">Penicillium thymicola</name>
    <dbReference type="NCBI Taxonomy" id="293382"/>
    <lineage>
        <taxon>Eukaryota</taxon>
        <taxon>Fungi</taxon>
        <taxon>Dikarya</taxon>
        <taxon>Ascomycota</taxon>
        <taxon>Pezizomycotina</taxon>
        <taxon>Eurotiomycetes</taxon>
        <taxon>Eurotiomycetidae</taxon>
        <taxon>Eurotiales</taxon>
        <taxon>Aspergillaceae</taxon>
        <taxon>Penicillium</taxon>
    </lineage>
</organism>
<evidence type="ECO:0000259" key="8">
    <source>
        <dbReference type="PROSITE" id="PS50178"/>
    </source>
</evidence>
<evidence type="ECO:0000256" key="6">
    <source>
        <dbReference type="PROSITE-ProRule" id="PRU00091"/>
    </source>
</evidence>
<dbReference type="InterPro" id="IPR013087">
    <property type="entry name" value="Znf_C2H2_type"/>
</dbReference>
<evidence type="ECO:0000256" key="4">
    <source>
        <dbReference type="ARBA" id="ARBA00022833"/>
    </source>
</evidence>
<dbReference type="CDD" id="cd15737">
    <property type="entry name" value="FYVE2_Vac1p_like"/>
    <property type="match status" value="1"/>
</dbReference>
<dbReference type="GO" id="GO:0006281">
    <property type="term" value="P:DNA repair"/>
    <property type="evidence" value="ECO:0007669"/>
    <property type="project" value="UniProtKB-KW"/>
</dbReference>
<dbReference type="InterPro" id="IPR013083">
    <property type="entry name" value="Znf_RING/FYVE/PHD"/>
</dbReference>
<keyword evidence="1" id="KW-0479">Metal-binding</keyword>
<name>A0AAI9TRK5_PENTH</name>
<gene>
    <name evidence="9" type="ORF">VN97_g1437</name>
</gene>
<feature type="compositionally biased region" description="Polar residues" evidence="7">
    <location>
        <begin position="90"/>
        <end position="111"/>
    </location>
</feature>
<evidence type="ECO:0000256" key="2">
    <source>
        <dbReference type="ARBA" id="ARBA00022763"/>
    </source>
</evidence>
<evidence type="ECO:0000256" key="5">
    <source>
        <dbReference type="ARBA" id="ARBA00023204"/>
    </source>
</evidence>
<dbReference type="PANTHER" id="PTHR13510:SF44">
    <property type="entry name" value="RABENOSYN-5"/>
    <property type="match status" value="1"/>
</dbReference>
<dbReference type="PROSITE" id="PS00028">
    <property type="entry name" value="ZINC_FINGER_C2H2_1"/>
    <property type="match status" value="1"/>
</dbReference>
<dbReference type="PROSITE" id="PS50178">
    <property type="entry name" value="ZF_FYVE"/>
    <property type="match status" value="2"/>
</dbReference>
<dbReference type="SMART" id="SM00734">
    <property type="entry name" value="ZnF_Rad18"/>
    <property type="match status" value="1"/>
</dbReference>
<feature type="domain" description="FYVE-type" evidence="8">
    <location>
        <begin position="393"/>
        <end position="471"/>
    </location>
</feature>
<feature type="domain" description="FYVE-type" evidence="8">
    <location>
        <begin position="254"/>
        <end position="310"/>
    </location>
</feature>
<feature type="compositionally biased region" description="Polar residues" evidence="7">
    <location>
        <begin position="601"/>
        <end position="614"/>
    </location>
</feature>
<dbReference type="SMART" id="SM00064">
    <property type="entry name" value="FYVE"/>
    <property type="match status" value="2"/>
</dbReference>
<feature type="region of interest" description="Disordered" evidence="7">
    <location>
        <begin position="64"/>
        <end position="111"/>
    </location>
</feature>
<evidence type="ECO:0000313" key="10">
    <source>
        <dbReference type="Proteomes" id="UP001227192"/>
    </source>
</evidence>
<keyword evidence="2" id="KW-0227">DNA damage</keyword>
<evidence type="ECO:0000256" key="1">
    <source>
        <dbReference type="ARBA" id="ARBA00022723"/>
    </source>
</evidence>
<dbReference type="GO" id="GO:0008270">
    <property type="term" value="F:zinc ion binding"/>
    <property type="evidence" value="ECO:0007669"/>
    <property type="project" value="UniProtKB-KW"/>
</dbReference>
<dbReference type="Gene3D" id="3.30.40.10">
    <property type="entry name" value="Zinc/RING finger domain, C3HC4 (zinc finger)"/>
    <property type="match status" value="2"/>
</dbReference>
<feature type="compositionally biased region" description="Basic and acidic residues" evidence="7">
    <location>
        <begin position="218"/>
        <end position="231"/>
    </location>
</feature>
<accession>A0AAI9TRK5</accession>
<dbReference type="Pfam" id="PF11464">
    <property type="entry name" value="Rbsn"/>
    <property type="match status" value="1"/>
</dbReference>
<dbReference type="GO" id="GO:0003677">
    <property type="term" value="F:DNA binding"/>
    <property type="evidence" value="ECO:0007669"/>
    <property type="project" value="InterPro"/>
</dbReference>
<dbReference type="EMBL" id="LACB01000024">
    <property type="protein sequence ID" value="KAJ9491782.1"/>
    <property type="molecule type" value="Genomic_DNA"/>
</dbReference>
<dbReference type="InterPro" id="IPR052727">
    <property type="entry name" value="Rab4/Rab5_effector"/>
</dbReference>
<dbReference type="InterPro" id="IPR011011">
    <property type="entry name" value="Znf_FYVE_PHD"/>
</dbReference>
<keyword evidence="5" id="KW-0234">DNA repair</keyword>
<sequence length="727" mass="80993">MLYDVLPRRSLEPHADQHVAPHHNWHFPPVTSKDPLFCTANGCCAETASTPASHAPVIMSRRTLGGGRVLGNPSALTSAPSPQPKPRVLSPTTSSVSLNSQAASQLSTETQDLTSRISIENGDTSISAAPAAPGAQLSCPICSEQMMTLLQLNRHLDDIHQNLEDSHQDEVKDWFKVQMEKARKFQPLAVLNQKLKGLDVFESNENQGAPLPSRPLAHHADIPEPPKILDPEDLITKDHWQTSCMYDECLEPSCGKRLNATNGCVNCRSCGRLFCEEHTMYQMKLSRAAHHEPVRGIWARVCETCYKSREGYNDHNGTVRNQMNAFKSIRKQTVDKEFLEVSRLEKRLTRLTQLLASLPPDQIHPSATKLWSLAWQNDQRKEIEQTIVSWQDDAGVSRCPFCQQDFSGYTFRRHHCRTCGRVVCGDPSTECSSEVALSISPGSTATSEKSNGDNLVNIDVRLCKECKATLFDRRDFRADMTRKPPEIKAYENLTQFERGIRLHLPRFQKLLTTLQDPRRPPSSAQIADASKVRKRLIDSFAQYDVAARRIRDMPTQSPTQQKLQKAIYQQASNFLHLHMLPLKSLPKILKHATPASERIPSRTSSPGTPVNGSSAGLRPPESALASIKYNSAAASGSNSSLSSDTNSAVSALEAEEKSLRDRLIVLEEQKFFVSEMIADANRRRKFDEVSSLAMNVEDLSREIDHVSGMLANLDFEGVYTGNLQPSS</sequence>
<dbReference type="InterPro" id="IPR006642">
    <property type="entry name" value="Rad18_UBZ4"/>
</dbReference>
<feature type="region of interest" description="Disordered" evidence="7">
    <location>
        <begin position="206"/>
        <end position="231"/>
    </location>
</feature>
<dbReference type="InterPro" id="IPR017455">
    <property type="entry name" value="Znf_FYVE-rel"/>
</dbReference>
<evidence type="ECO:0000256" key="7">
    <source>
        <dbReference type="SAM" id="MobiDB-lite"/>
    </source>
</evidence>
<dbReference type="Proteomes" id="UP001227192">
    <property type="component" value="Unassembled WGS sequence"/>
</dbReference>
<proteinExistence type="predicted"/>
<reference evidence="9" key="2">
    <citation type="journal article" date="2016" name="Fungal Biol.">
        <title>Ochratoxin A production by Penicillium thymicola.</title>
        <authorList>
            <person name="Nguyen H.D.T."/>
            <person name="McMullin D.R."/>
            <person name="Ponomareva E."/>
            <person name="Riley R."/>
            <person name="Pomraning K.R."/>
            <person name="Baker S.E."/>
            <person name="Seifert K.A."/>
        </authorList>
    </citation>
    <scope>NUCLEOTIDE SEQUENCE</scope>
    <source>
        <strain evidence="9">DAOM 180753</strain>
    </source>
</reference>
<feature type="region of interest" description="Disordered" evidence="7">
    <location>
        <begin position="593"/>
        <end position="619"/>
    </location>
</feature>
<dbReference type="InterPro" id="IPR036531">
    <property type="entry name" value="Rbsn_Rab-bd_sf"/>
</dbReference>
<dbReference type="AlphaFoldDB" id="A0AAI9TRK5"/>
<dbReference type="PANTHER" id="PTHR13510">
    <property type="entry name" value="FYVE-FINGER-CONTAINING RAB5 EFFECTOR PROTEIN RABENOSYN-5-RELATED"/>
    <property type="match status" value="1"/>
</dbReference>
<keyword evidence="3 6" id="KW-0863">Zinc-finger</keyword>
<evidence type="ECO:0000256" key="3">
    <source>
        <dbReference type="ARBA" id="ARBA00022771"/>
    </source>
</evidence>
<keyword evidence="4" id="KW-0862">Zinc</keyword>
<dbReference type="InterPro" id="IPR000306">
    <property type="entry name" value="Znf_FYVE"/>
</dbReference>
<evidence type="ECO:0000313" key="9">
    <source>
        <dbReference type="EMBL" id="KAJ9491782.1"/>
    </source>
</evidence>
<reference evidence="9" key="1">
    <citation type="submission" date="2015-06" db="EMBL/GenBank/DDBJ databases">
        <authorList>
            <person name="Nguyen H."/>
        </authorList>
    </citation>
    <scope>NUCLEOTIDE SEQUENCE</scope>
    <source>
        <strain evidence="9">DAOM 180753</strain>
    </source>
</reference>
<dbReference type="CDD" id="cd15761">
    <property type="entry name" value="FYVE1_Vac1p_like"/>
    <property type="match status" value="1"/>
</dbReference>